<feature type="region of interest" description="Disordered" evidence="1">
    <location>
        <begin position="1"/>
        <end position="75"/>
    </location>
</feature>
<keyword evidence="3" id="KW-1185">Reference proteome</keyword>
<protein>
    <submittedName>
        <fullName evidence="2">Uncharacterized protein</fullName>
    </submittedName>
</protein>
<reference evidence="2 3" key="1">
    <citation type="submission" date="2015-08" db="EMBL/GenBank/DDBJ databases">
        <title>Emmonsia species relationships and genome sequence.</title>
        <authorList>
            <person name="Cuomo C.A."/>
            <person name="Schwartz I.S."/>
            <person name="Kenyon C."/>
            <person name="De Hoog G.S."/>
            <person name="Govender N.P."/>
            <person name="Botha A."/>
            <person name="Moreno L."/>
            <person name="De Vries M."/>
            <person name="Munoz J.F."/>
            <person name="Stielow J.B."/>
        </authorList>
    </citation>
    <scope>NUCLEOTIDE SEQUENCE [LARGE SCALE GENOMIC DNA]</scope>
    <source>
        <strain evidence="2 3">EI222</strain>
    </source>
</reference>
<evidence type="ECO:0000313" key="2">
    <source>
        <dbReference type="EMBL" id="OJD26776.1"/>
    </source>
</evidence>
<dbReference type="OrthoDB" id="4187756at2759"/>
<dbReference type="Proteomes" id="UP000242791">
    <property type="component" value="Unassembled WGS sequence"/>
</dbReference>
<feature type="compositionally biased region" description="Basic residues" evidence="1">
    <location>
        <begin position="135"/>
        <end position="147"/>
    </location>
</feature>
<dbReference type="VEuPathDB" id="FungiDB:ACJ73_01833"/>
<feature type="region of interest" description="Disordered" evidence="1">
    <location>
        <begin position="104"/>
        <end position="147"/>
    </location>
</feature>
<evidence type="ECO:0000256" key="1">
    <source>
        <dbReference type="SAM" id="MobiDB-lite"/>
    </source>
</evidence>
<gene>
    <name evidence="2" type="ORF">ACJ73_01833</name>
</gene>
<sequence length="147" mass="16853">MDDKKRATFPKVPNQIPNQVHVPEKRKQVKDAAAVDSVSPMRRKTGSAHQHRQQLPGPASLSRTKRSRNQRQTVIPRNLWVNEPLEEGISTMCRSKIVHTSQLRRSARLSKTGRAGRAEREDNRAVMPETMQHNNLKKRKFFSKGRG</sequence>
<dbReference type="EMBL" id="LGTZ01000178">
    <property type="protein sequence ID" value="OJD26776.1"/>
    <property type="molecule type" value="Genomic_DNA"/>
</dbReference>
<feature type="compositionally biased region" description="Basic residues" evidence="1">
    <location>
        <begin position="41"/>
        <end position="52"/>
    </location>
</feature>
<name>A0A1J9QE65_9EURO</name>
<proteinExistence type="predicted"/>
<accession>A0A1J9QE65</accession>
<organism evidence="2 3">
    <name type="scientific">Blastomyces percursus</name>
    <dbReference type="NCBI Taxonomy" id="1658174"/>
    <lineage>
        <taxon>Eukaryota</taxon>
        <taxon>Fungi</taxon>
        <taxon>Dikarya</taxon>
        <taxon>Ascomycota</taxon>
        <taxon>Pezizomycotina</taxon>
        <taxon>Eurotiomycetes</taxon>
        <taxon>Eurotiomycetidae</taxon>
        <taxon>Onygenales</taxon>
        <taxon>Ajellomycetaceae</taxon>
        <taxon>Blastomyces</taxon>
    </lineage>
</organism>
<comment type="caution">
    <text evidence="2">The sequence shown here is derived from an EMBL/GenBank/DDBJ whole genome shotgun (WGS) entry which is preliminary data.</text>
</comment>
<evidence type="ECO:0000313" key="3">
    <source>
        <dbReference type="Proteomes" id="UP000242791"/>
    </source>
</evidence>
<dbReference type="AlphaFoldDB" id="A0A1J9QE65"/>